<sequence>MSAFEALYQDLILDHAQRRVGEAELTEEPGEYEARSKQHNPLCGDRITLQVRVVDGRVEQVEWTGDGCAISMASASMLTELMRGESVVDFESTLAVFREMMGSRGRGEPDEDTLGDAVALHGVAQFPARIKCALLSWVAAEDAIRRSSAA</sequence>
<evidence type="ECO:0000259" key="1">
    <source>
        <dbReference type="Pfam" id="PF01592"/>
    </source>
</evidence>
<dbReference type="SUPFAM" id="SSF82649">
    <property type="entry name" value="SufE/NifU"/>
    <property type="match status" value="1"/>
</dbReference>
<evidence type="ECO:0000313" key="3">
    <source>
        <dbReference type="Proteomes" id="UP001219037"/>
    </source>
</evidence>
<dbReference type="EMBL" id="CP121252">
    <property type="protein sequence ID" value="WFP17720.1"/>
    <property type="molecule type" value="Genomic_DNA"/>
</dbReference>
<dbReference type="PANTHER" id="PTHR10093">
    <property type="entry name" value="IRON-SULFUR CLUSTER ASSEMBLY ENZYME NIFU HOMOLOG"/>
    <property type="match status" value="1"/>
</dbReference>
<dbReference type="Proteomes" id="UP001219037">
    <property type="component" value="Chromosome"/>
</dbReference>
<dbReference type="NCBIfam" id="TIGR01994">
    <property type="entry name" value="SUF_scaf_2"/>
    <property type="match status" value="1"/>
</dbReference>
<accession>A0ABY8H9A5</accession>
<reference evidence="2 3" key="1">
    <citation type="submission" date="2023-04" db="EMBL/GenBank/DDBJ databases">
        <title>Funneling lignin-derived compounds into biodiesel using alkali-halophilic Citricoccus sp. P2.</title>
        <authorList>
            <person name="Luo C.-B."/>
        </authorList>
    </citation>
    <scope>NUCLEOTIDE SEQUENCE [LARGE SCALE GENOMIC DNA]</scope>
    <source>
        <strain evidence="2 3">P2</strain>
    </source>
</reference>
<keyword evidence="3" id="KW-1185">Reference proteome</keyword>
<dbReference type="Gene3D" id="3.90.1010.10">
    <property type="match status" value="1"/>
</dbReference>
<organism evidence="2 3">
    <name type="scientific">Citricoccus muralis</name>
    <dbReference type="NCBI Taxonomy" id="169134"/>
    <lineage>
        <taxon>Bacteria</taxon>
        <taxon>Bacillati</taxon>
        <taxon>Actinomycetota</taxon>
        <taxon>Actinomycetes</taxon>
        <taxon>Micrococcales</taxon>
        <taxon>Micrococcaceae</taxon>
        <taxon>Citricoccus</taxon>
    </lineage>
</organism>
<name>A0ABY8H9A5_9MICC</name>
<dbReference type="InterPro" id="IPR002871">
    <property type="entry name" value="NIF_FeS_clus_asmbl_NifU_N"/>
</dbReference>
<dbReference type="CDD" id="cd06664">
    <property type="entry name" value="IscU_like"/>
    <property type="match status" value="1"/>
</dbReference>
<proteinExistence type="predicted"/>
<gene>
    <name evidence="2" type="ORF">P8192_06350</name>
</gene>
<feature type="domain" description="NIF system FeS cluster assembly NifU N-terminal" evidence="1">
    <location>
        <begin position="8"/>
        <end position="132"/>
    </location>
</feature>
<protein>
    <submittedName>
        <fullName evidence="2">SUF system NifU family Fe-S cluster assembly protein</fullName>
    </submittedName>
</protein>
<dbReference type="RefSeq" id="WP_278159426.1">
    <property type="nucleotide sequence ID" value="NZ_CP121252.1"/>
</dbReference>
<dbReference type="Pfam" id="PF01592">
    <property type="entry name" value="NifU_N"/>
    <property type="match status" value="1"/>
</dbReference>
<evidence type="ECO:0000313" key="2">
    <source>
        <dbReference type="EMBL" id="WFP17720.1"/>
    </source>
</evidence>